<evidence type="ECO:0000313" key="2">
    <source>
        <dbReference type="EMBL" id="CAB4691394.1"/>
    </source>
</evidence>
<dbReference type="InterPro" id="IPR036976">
    <property type="entry name" value="RimM_N_sf"/>
</dbReference>
<dbReference type="InterPro" id="IPR011033">
    <property type="entry name" value="PRC_barrel-like_sf"/>
</dbReference>
<evidence type="ECO:0000259" key="1">
    <source>
        <dbReference type="Pfam" id="PF24986"/>
    </source>
</evidence>
<accession>A0A6J6P4N2</accession>
<organism evidence="2">
    <name type="scientific">freshwater metagenome</name>
    <dbReference type="NCBI Taxonomy" id="449393"/>
    <lineage>
        <taxon>unclassified sequences</taxon>
        <taxon>metagenomes</taxon>
        <taxon>ecological metagenomes</taxon>
    </lineage>
</organism>
<dbReference type="InterPro" id="IPR056792">
    <property type="entry name" value="PRC_RimM"/>
</dbReference>
<gene>
    <name evidence="2" type="ORF">UFOPK2399_00742</name>
</gene>
<dbReference type="GO" id="GO:0043022">
    <property type="term" value="F:ribosome binding"/>
    <property type="evidence" value="ECO:0007669"/>
    <property type="project" value="InterPro"/>
</dbReference>
<proteinExistence type="inferred from homology"/>
<dbReference type="GO" id="GO:0006364">
    <property type="term" value="P:rRNA processing"/>
    <property type="evidence" value="ECO:0007669"/>
    <property type="project" value="InterPro"/>
</dbReference>
<dbReference type="Gene3D" id="2.40.30.60">
    <property type="entry name" value="RimM"/>
    <property type="match status" value="1"/>
</dbReference>
<dbReference type="EMBL" id="CAEZXP010000001">
    <property type="protein sequence ID" value="CAB4691394.1"/>
    <property type="molecule type" value="Genomic_DNA"/>
</dbReference>
<dbReference type="SUPFAM" id="SSF50346">
    <property type="entry name" value="PRC-barrel domain"/>
    <property type="match status" value="1"/>
</dbReference>
<reference evidence="2" key="1">
    <citation type="submission" date="2020-05" db="EMBL/GenBank/DDBJ databases">
        <authorList>
            <person name="Chiriac C."/>
            <person name="Salcher M."/>
            <person name="Ghai R."/>
            <person name="Kavagutti S V."/>
        </authorList>
    </citation>
    <scope>NUCLEOTIDE SEQUENCE</scope>
</reference>
<dbReference type="AlphaFoldDB" id="A0A6J6P4N2"/>
<dbReference type="HAMAP" id="MF_00014">
    <property type="entry name" value="Ribosome_mat_RimM"/>
    <property type="match status" value="1"/>
</dbReference>
<name>A0A6J6P4N2_9ZZZZ</name>
<feature type="domain" description="Ribosome maturation factor RimM PRC barrel" evidence="1">
    <location>
        <begin position="91"/>
        <end position="148"/>
    </location>
</feature>
<dbReference type="GO" id="GO:0005840">
    <property type="term" value="C:ribosome"/>
    <property type="evidence" value="ECO:0007669"/>
    <property type="project" value="InterPro"/>
</dbReference>
<protein>
    <submittedName>
        <fullName evidence="2">Unannotated protein</fullName>
    </submittedName>
</protein>
<dbReference type="InterPro" id="IPR011961">
    <property type="entry name" value="RimM"/>
</dbReference>
<dbReference type="NCBIfam" id="TIGR02273">
    <property type="entry name" value="16S_RimM"/>
    <property type="match status" value="1"/>
</dbReference>
<sequence length="156" mass="16544">MTDQDRVLIGRVGKPHGLDGSFVVEGASADPRWFKPGSRILIGGVEVEVLTRRHARARPVIKIDRTVERGAAIEVPRAALPPTGEDEFYDFELIGLEVFEEGGRSLGPVKAVEHGIANDALALESGLLLPLVGACVITIDVAAGRILVAAGFSNPD</sequence>
<dbReference type="Pfam" id="PF24986">
    <property type="entry name" value="PRC_RimM"/>
    <property type="match status" value="1"/>
</dbReference>
<dbReference type="Gene3D" id="2.30.30.240">
    <property type="entry name" value="PRC-barrel domain"/>
    <property type="match status" value="1"/>
</dbReference>